<evidence type="ECO:0000313" key="1">
    <source>
        <dbReference type="EMBL" id="MEF7612413.1"/>
    </source>
</evidence>
<gene>
    <name evidence="1" type="ORF">V4F39_00735</name>
</gene>
<sequence>MKAMVAMLGRRLGPFGAAGLVLLAAALGWALLVLRPLQAEHEGLQQQALALEARLQSGRELASAPASAGEQLAAFHAFFPRADASTPWLARIHAAAAANGVALASAEYRVERRPEQPLLRYTLTLPLTGTYAELRGFVGTVLAEVPAAAIDDIQLRRENAGSATLEARIRLSLYLRER</sequence>
<organism evidence="1 2">
    <name type="scientific">Aquincola agrisoli</name>
    <dbReference type="NCBI Taxonomy" id="3119538"/>
    <lineage>
        <taxon>Bacteria</taxon>
        <taxon>Pseudomonadati</taxon>
        <taxon>Pseudomonadota</taxon>
        <taxon>Betaproteobacteria</taxon>
        <taxon>Burkholderiales</taxon>
        <taxon>Sphaerotilaceae</taxon>
        <taxon>Aquincola</taxon>
    </lineage>
</organism>
<comment type="caution">
    <text evidence="1">The sequence shown here is derived from an EMBL/GenBank/DDBJ whole genome shotgun (WGS) entry which is preliminary data.</text>
</comment>
<dbReference type="EMBL" id="JAZIBG010000003">
    <property type="protein sequence ID" value="MEF7612413.1"/>
    <property type="molecule type" value="Genomic_DNA"/>
</dbReference>
<dbReference type="AlphaFoldDB" id="A0AAW9Q7Q8"/>
<dbReference type="Gene3D" id="3.30.70.60">
    <property type="match status" value="1"/>
</dbReference>
<keyword evidence="2" id="KW-1185">Reference proteome</keyword>
<dbReference type="InterPro" id="IPR034756">
    <property type="entry name" value="T2SSM_b"/>
</dbReference>
<evidence type="ECO:0000313" key="2">
    <source>
        <dbReference type="Proteomes" id="UP001336250"/>
    </source>
</evidence>
<dbReference type="Proteomes" id="UP001336250">
    <property type="component" value="Unassembled WGS sequence"/>
</dbReference>
<name>A0AAW9Q7Q8_9BURK</name>
<dbReference type="Pfam" id="PF10741">
    <property type="entry name" value="T2SSM_b"/>
    <property type="match status" value="1"/>
</dbReference>
<protein>
    <submittedName>
        <fullName evidence="1">GspMb/PilO family protein</fullName>
    </submittedName>
</protein>
<accession>A0AAW9Q7Q8</accession>
<dbReference type="RefSeq" id="WP_332287311.1">
    <property type="nucleotide sequence ID" value="NZ_JAZIBG010000003.1"/>
</dbReference>
<dbReference type="InterPro" id="IPR014717">
    <property type="entry name" value="Transl_elong_EF1B/ribsomal_bS6"/>
</dbReference>
<reference evidence="1 2" key="1">
    <citation type="submission" date="2024-02" db="EMBL/GenBank/DDBJ databases">
        <title>Genome sequence of Aquincola sp. MAHUQ-54.</title>
        <authorList>
            <person name="Huq M.A."/>
        </authorList>
    </citation>
    <scope>NUCLEOTIDE SEQUENCE [LARGE SCALE GENOMIC DNA]</scope>
    <source>
        <strain evidence="1 2">MAHUQ-54</strain>
    </source>
</reference>
<proteinExistence type="predicted"/>